<keyword evidence="2" id="KW-1185">Reference proteome</keyword>
<evidence type="ECO:0000313" key="1">
    <source>
        <dbReference type="EMBL" id="KAI6081613.1"/>
    </source>
</evidence>
<reference evidence="1 2" key="1">
    <citation type="journal article" date="2022" name="New Phytol.">
        <title>Ecological generalism drives hyperdiversity of secondary metabolite gene clusters in xylarialean endophytes.</title>
        <authorList>
            <person name="Franco M.E.E."/>
            <person name="Wisecaver J.H."/>
            <person name="Arnold A.E."/>
            <person name="Ju Y.M."/>
            <person name="Slot J.C."/>
            <person name="Ahrendt S."/>
            <person name="Moore L.P."/>
            <person name="Eastman K.E."/>
            <person name="Scott K."/>
            <person name="Konkel Z."/>
            <person name="Mondo S.J."/>
            <person name="Kuo A."/>
            <person name="Hayes R.D."/>
            <person name="Haridas S."/>
            <person name="Andreopoulos B."/>
            <person name="Riley R."/>
            <person name="LaButti K."/>
            <person name="Pangilinan J."/>
            <person name="Lipzen A."/>
            <person name="Amirebrahimi M."/>
            <person name="Yan J."/>
            <person name="Adam C."/>
            <person name="Keymanesh K."/>
            <person name="Ng V."/>
            <person name="Louie K."/>
            <person name="Northen T."/>
            <person name="Drula E."/>
            <person name="Henrissat B."/>
            <person name="Hsieh H.M."/>
            <person name="Youens-Clark K."/>
            <person name="Lutzoni F."/>
            <person name="Miadlikowska J."/>
            <person name="Eastwood D.C."/>
            <person name="Hamelin R.C."/>
            <person name="Grigoriev I.V."/>
            <person name="U'Ren J.M."/>
        </authorList>
    </citation>
    <scope>NUCLEOTIDE SEQUENCE [LARGE SCALE GENOMIC DNA]</scope>
    <source>
        <strain evidence="1 2">ER1909</strain>
    </source>
</reference>
<dbReference type="EMBL" id="MU394391">
    <property type="protein sequence ID" value="KAI6081613.1"/>
    <property type="molecule type" value="Genomic_DNA"/>
</dbReference>
<sequence length="124" mass="13706">MTGRATESVEDIFKSLKKDPAGHGYEALLPSGMVVSYDQNGKIIDQKQASKDAVAEYLKVESKKPDLPAVTRPASRREIEESIGLVPRQVNCDAYPCDDDDDCQQVGCYGGCRNNFYGKKRCRA</sequence>
<evidence type="ECO:0000313" key="2">
    <source>
        <dbReference type="Proteomes" id="UP001497680"/>
    </source>
</evidence>
<organism evidence="1 2">
    <name type="scientific">Hypoxylon rubiginosum</name>
    <dbReference type="NCBI Taxonomy" id="110542"/>
    <lineage>
        <taxon>Eukaryota</taxon>
        <taxon>Fungi</taxon>
        <taxon>Dikarya</taxon>
        <taxon>Ascomycota</taxon>
        <taxon>Pezizomycotina</taxon>
        <taxon>Sordariomycetes</taxon>
        <taxon>Xylariomycetidae</taxon>
        <taxon>Xylariales</taxon>
        <taxon>Hypoxylaceae</taxon>
        <taxon>Hypoxylon</taxon>
    </lineage>
</organism>
<proteinExistence type="predicted"/>
<accession>A0ACC0CMB9</accession>
<dbReference type="Proteomes" id="UP001497680">
    <property type="component" value="Unassembled WGS sequence"/>
</dbReference>
<gene>
    <name evidence="1" type="ORF">F4821DRAFT_274849</name>
</gene>
<comment type="caution">
    <text evidence="1">The sequence shown here is derived from an EMBL/GenBank/DDBJ whole genome shotgun (WGS) entry which is preliminary data.</text>
</comment>
<name>A0ACC0CMB9_9PEZI</name>
<protein>
    <submittedName>
        <fullName evidence="1">Uncharacterized protein</fullName>
    </submittedName>
</protein>